<dbReference type="SUPFAM" id="SSF49478">
    <property type="entry name" value="Cna protein B-type domain"/>
    <property type="match status" value="1"/>
</dbReference>
<evidence type="ECO:0000313" key="2">
    <source>
        <dbReference type="EMBL" id="CAH9065996.1"/>
    </source>
</evidence>
<proteinExistence type="predicted"/>
<name>A0A9W4R494_9GAMM</name>
<dbReference type="InterPro" id="IPR013783">
    <property type="entry name" value="Ig-like_fold"/>
</dbReference>
<dbReference type="Proteomes" id="UP001152467">
    <property type="component" value="Unassembled WGS sequence"/>
</dbReference>
<evidence type="ECO:0008006" key="6">
    <source>
        <dbReference type="Google" id="ProtNLM"/>
    </source>
</evidence>
<evidence type="ECO:0000313" key="5">
    <source>
        <dbReference type="Proteomes" id="UP001152485"/>
    </source>
</evidence>
<reference evidence="2 5" key="1">
    <citation type="submission" date="2022-07" db="EMBL/GenBank/DDBJ databases">
        <authorList>
            <person name="Criscuolo A."/>
        </authorList>
    </citation>
    <scope>NUCLEOTIDE SEQUENCE</scope>
    <source>
        <strain evidence="5">CIP 111951</strain>
        <strain evidence="2">CIP111854</strain>
        <strain evidence="3">CIP111951</strain>
    </source>
</reference>
<dbReference type="RefSeq" id="WP_261594806.1">
    <property type="nucleotide sequence ID" value="NZ_CAMAPC010000023.1"/>
</dbReference>
<feature type="chain" id="PRO_5040743521" description="Pilus assembly protein PapC" evidence="1">
    <location>
        <begin position="24"/>
        <end position="984"/>
    </location>
</feature>
<keyword evidence="1" id="KW-0732">Signal</keyword>
<dbReference type="Gene3D" id="2.60.40.10">
    <property type="entry name" value="Immunoglobulins"/>
    <property type="match status" value="1"/>
</dbReference>
<gene>
    <name evidence="2" type="ORF">PSECIP111854_03795</name>
    <name evidence="3" type="ORF">PSECIP111951_03509</name>
</gene>
<dbReference type="AlphaFoldDB" id="A0A9W4R494"/>
<feature type="signal peptide" evidence="1">
    <location>
        <begin position="1"/>
        <end position="23"/>
    </location>
</feature>
<dbReference type="Proteomes" id="UP001152485">
    <property type="component" value="Unassembled WGS sequence"/>
</dbReference>
<accession>A0A9W4R494</accession>
<protein>
    <recommendedName>
        <fullName evidence="6">Pilus assembly protein PapC</fullName>
    </recommendedName>
</protein>
<keyword evidence="4" id="KW-1185">Reference proteome</keyword>
<dbReference type="Pfam" id="PF13620">
    <property type="entry name" value="CarboxypepD_reg"/>
    <property type="match status" value="1"/>
</dbReference>
<sequence length="984" mass="110195">MQARNQELLVAFTMILLSSHASATVNNYSNILSVLKQIDNKLVASQLAPNLKDTHSSIPEGEMLFLSLYLENNYLGEVVGVKHKSGSWLELTSFFDSLDFAIVKNESEFEGWFIDTENEFYFDVLNQTVAVNGKNITLSNGDIHLEQDEVYVDLKALESWFGLSLEVDYRALEMSLSSNQVLPIEAKLDRGKRQTSKLAKSRYATKPWKASPYRFFSSPLADVQLGYSESKADKKGYYSVLGSHDFAYLRSEYFLAGKSSDLLNQSRVKLSRNSAQGDLFKGINVTQFEVGDIVATQVGSLHQNQYARGLKLSNAPLHRLLDQNRITITGDVQNGWDVELYQNGVLVEQVLASYDGRYLFENINLLIGLNEFDIILYGPQGQVEKRTEQHFVDGNALKLGEGVYELSVTQQGYRTLDSQRYRVAPIGWLLSSRYERGVSDNMSVYGATSVRASKGSGPQNILAFGTNMTLADRFLVNLNYEKDDLSQSRVELITRAKIFDQAMRLHYKRFERNKIIAPQLRQSNTQSLLGLDFTGNVSSVAYGRLSYRNSIGISQRQVGEDHKEIKNGFNYTLGRYGFGNQIQWRQRASGIITSDGSAQLQARFGRVYSRLSVDYTLQPNREISGYSAQFNTNVATNLQAQLTYSSSLDTDLDVTKLALNWQNQKLSINTSMSYDSDDDWQFGVFGRFSVGYNTLGNDYFISHRSLAKSGSALVRVFLDENNNGEFDVTEPLIKDVKVNASQAYRHAVTNAKGVAILTSMQINRKTDIVLDETSIAEPFIIPAHEGVSITPRAGYVEYIDFPLVNSSEVEGSVYLADGKVLPYAKVKLIDQKGSEVASTESAYDGYYLLTGLKPGEYTATVDQSQMKQKSLKAKQRVHVELPNEGEVLSEVNLSLQALSKVNGVVVSLGAFSSLPILKTYFVLIGNKINKLNAYQPFYIYDSQQEKYILALSYTGKSVAKAERDCELVIEQGLTCNVLHTLIRY</sequence>
<evidence type="ECO:0000256" key="1">
    <source>
        <dbReference type="SAM" id="SignalP"/>
    </source>
</evidence>
<comment type="caution">
    <text evidence="2">The sequence shown here is derived from an EMBL/GenBank/DDBJ whole genome shotgun (WGS) entry which is preliminary data.</text>
</comment>
<evidence type="ECO:0000313" key="3">
    <source>
        <dbReference type="EMBL" id="CAH9066135.1"/>
    </source>
</evidence>
<evidence type="ECO:0000313" key="4">
    <source>
        <dbReference type="Proteomes" id="UP001152467"/>
    </source>
</evidence>
<dbReference type="EMBL" id="CAMAPD010000021">
    <property type="protein sequence ID" value="CAH9066135.1"/>
    <property type="molecule type" value="Genomic_DNA"/>
</dbReference>
<organism evidence="2 4">
    <name type="scientific">Pseudoalteromonas holothuriae</name>
    <dbReference type="NCBI Taxonomy" id="2963714"/>
    <lineage>
        <taxon>Bacteria</taxon>
        <taxon>Pseudomonadati</taxon>
        <taxon>Pseudomonadota</taxon>
        <taxon>Gammaproteobacteria</taxon>
        <taxon>Alteromonadales</taxon>
        <taxon>Pseudoalteromonadaceae</taxon>
        <taxon>Pseudoalteromonas</taxon>
    </lineage>
</organism>
<dbReference type="EMBL" id="CAMAPC010000023">
    <property type="protein sequence ID" value="CAH9065996.1"/>
    <property type="molecule type" value="Genomic_DNA"/>
</dbReference>